<dbReference type="Pfam" id="PF01850">
    <property type="entry name" value="PIN"/>
    <property type="match status" value="1"/>
</dbReference>
<sequence>MILVDTSVWIDHLSATVPEMIRILDDGHVLVHPFVRGELACGNLKNREEILRLLGDLPQAPIATHTQAMKFIERHALMGRGVGYIDIHLLISTTLAGITRLWTRDRRLIAVAMELELAYVE</sequence>
<gene>
    <name evidence="3" type="ORF">BECKLFY1418A_GA0070994_103032</name>
    <name evidence="2" type="ORF">BECKLFY1418B_GA0070995_102520</name>
    <name evidence="4" type="ORF">BECKLFY1418C_GA0070996_102321</name>
</gene>
<dbReference type="InterPro" id="IPR029060">
    <property type="entry name" value="PIN-like_dom_sf"/>
</dbReference>
<evidence type="ECO:0000313" key="2">
    <source>
        <dbReference type="EMBL" id="VFJ91335.1"/>
    </source>
</evidence>
<organism evidence="3">
    <name type="scientific">Candidatus Kentrum sp. LFY</name>
    <dbReference type="NCBI Taxonomy" id="2126342"/>
    <lineage>
        <taxon>Bacteria</taxon>
        <taxon>Pseudomonadati</taxon>
        <taxon>Pseudomonadota</taxon>
        <taxon>Gammaproteobacteria</taxon>
        <taxon>Candidatus Kentrum</taxon>
    </lineage>
</organism>
<protein>
    <recommendedName>
        <fullName evidence="1">PIN domain-containing protein</fullName>
    </recommendedName>
</protein>
<dbReference type="Gene3D" id="3.40.50.1010">
    <property type="entry name" value="5'-nuclease"/>
    <property type="match status" value="1"/>
</dbReference>
<dbReference type="AlphaFoldDB" id="A0A450UL76"/>
<evidence type="ECO:0000259" key="1">
    <source>
        <dbReference type="Pfam" id="PF01850"/>
    </source>
</evidence>
<dbReference type="SUPFAM" id="SSF88723">
    <property type="entry name" value="PIN domain-like"/>
    <property type="match status" value="1"/>
</dbReference>
<feature type="domain" description="PIN" evidence="1">
    <location>
        <begin position="2"/>
        <end position="112"/>
    </location>
</feature>
<dbReference type="EMBL" id="CAADFF010000025">
    <property type="protein sequence ID" value="VFJ91335.1"/>
    <property type="molecule type" value="Genomic_DNA"/>
</dbReference>
<proteinExistence type="predicted"/>
<reference evidence="3" key="1">
    <citation type="submission" date="2019-02" db="EMBL/GenBank/DDBJ databases">
        <authorList>
            <person name="Gruber-Vodicka R. H."/>
            <person name="Seah K. B. B."/>
        </authorList>
    </citation>
    <scope>NUCLEOTIDE SEQUENCE</scope>
    <source>
        <strain evidence="4">BECK_BY7</strain>
        <strain evidence="3">BECK_M6</strain>
        <strain evidence="2">BECK_M7</strain>
    </source>
</reference>
<evidence type="ECO:0000313" key="3">
    <source>
        <dbReference type="EMBL" id="VFJ93293.1"/>
    </source>
</evidence>
<accession>A0A450UL76</accession>
<dbReference type="EMBL" id="CAADFN010000023">
    <property type="protein sequence ID" value="VFK16418.1"/>
    <property type="molecule type" value="Genomic_DNA"/>
</dbReference>
<name>A0A450UL76_9GAMM</name>
<evidence type="ECO:0000313" key="4">
    <source>
        <dbReference type="EMBL" id="VFK16418.1"/>
    </source>
</evidence>
<dbReference type="EMBL" id="CAADFH010000030">
    <property type="protein sequence ID" value="VFJ93293.1"/>
    <property type="molecule type" value="Genomic_DNA"/>
</dbReference>
<dbReference type="InterPro" id="IPR002716">
    <property type="entry name" value="PIN_dom"/>
</dbReference>